<reference evidence="1 2" key="1">
    <citation type="journal article" date="2021" name="Elife">
        <title>Chloroplast acquisition without the gene transfer in kleptoplastic sea slugs, Plakobranchus ocellatus.</title>
        <authorList>
            <person name="Maeda T."/>
            <person name="Takahashi S."/>
            <person name="Yoshida T."/>
            <person name="Shimamura S."/>
            <person name="Takaki Y."/>
            <person name="Nagai Y."/>
            <person name="Toyoda A."/>
            <person name="Suzuki Y."/>
            <person name="Arimoto A."/>
            <person name="Ishii H."/>
            <person name="Satoh N."/>
            <person name="Nishiyama T."/>
            <person name="Hasebe M."/>
            <person name="Maruyama T."/>
            <person name="Minagawa J."/>
            <person name="Obokata J."/>
            <person name="Shigenobu S."/>
        </authorList>
    </citation>
    <scope>NUCLEOTIDE SEQUENCE [LARGE SCALE GENOMIC DNA]</scope>
</reference>
<proteinExistence type="predicted"/>
<dbReference type="Proteomes" id="UP000735302">
    <property type="component" value="Unassembled WGS sequence"/>
</dbReference>
<gene>
    <name evidence="1" type="ORF">PoB_002548500</name>
</gene>
<evidence type="ECO:0000313" key="2">
    <source>
        <dbReference type="Proteomes" id="UP000735302"/>
    </source>
</evidence>
<dbReference type="EMBL" id="BLXT01002928">
    <property type="protein sequence ID" value="GFN98979.1"/>
    <property type="molecule type" value="Genomic_DNA"/>
</dbReference>
<sequence>MANYLIMPYAKNNQDSTPGSPTLGPTWDSLLEQNVARFFQRTATLIFHFEAQAVEYHVWHQPLTVRELQAANERKDNRPTTPWVQTGHSITLRTKILSMKLPRVISVPQRAVTAVTAVTAASAVTASTRGNDHADLRACDIGVVSVGSGQGKIPFVLFILHSLAARHIVLAELWRV</sequence>
<dbReference type="AlphaFoldDB" id="A0AAV3ZWH8"/>
<keyword evidence="2" id="KW-1185">Reference proteome</keyword>
<accession>A0AAV3ZWH8</accession>
<comment type="caution">
    <text evidence="1">The sequence shown here is derived from an EMBL/GenBank/DDBJ whole genome shotgun (WGS) entry which is preliminary data.</text>
</comment>
<organism evidence="1 2">
    <name type="scientific">Plakobranchus ocellatus</name>
    <dbReference type="NCBI Taxonomy" id="259542"/>
    <lineage>
        <taxon>Eukaryota</taxon>
        <taxon>Metazoa</taxon>
        <taxon>Spiralia</taxon>
        <taxon>Lophotrochozoa</taxon>
        <taxon>Mollusca</taxon>
        <taxon>Gastropoda</taxon>
        <taxon>Heterobranchia</taxon>
        <taxon>Euthyneura</taxon>
        <taxon>Panpulmonata</taxon>
        <taxon>Sacoglossa</taxon>
        <taxon>Placobranchoidea</taxon>
        <taxon>Plakobranchidae</taxon>
        <taxon>Plakobranchus</taxon>
    </lineage>
</organism>
<protein>
    <submittedName>
        <fullName evidence="1">Uncharacterized protein</fullName>
    </submittedName>
</protein>
<evidence type="ECO:0000313" key="1">
    <source>
        <dbReference type="EMBL" id="GFN98979.1"/>
    </source>
</evidence>
<name>A0AAV3ZWH8_9GAST</name>